<feature type="transmembrane region" description="Helical" evidence="7">
    <location>
        <begin position="62"/>
        <end position="81"/>
    </location>
</feature>
<accession>A0A674NCV1</accession>
<keyword evidence="3 7" id="KW-0812">Transmembrane</keyword>
<dbReference type="Pfam" id="PF06762">
    <property type="entry name" value="LMF1"/>
    <property type="match status" value="1"/>
</dbReference>
<evidence type="ECO:0000256" key="8">
    <source>
        <dbReference type="SAM" id="MobiDB-lite"/>
    </source>
</evidence>
<comment type="caution">
    <text evidence="7">Lacks conserved residue(s) required for the propagation of feature annotation.</text>
</comment>
<dbReference type="Pfam" id="PF25179">
    <property type="entry name" value="LMF1_C"/>
    <property type="match status" value="1"/>
</dbReference>
<feature type="transmembrane region" description="Helical" evidence="7">
    <location>
        <begin position="101"/>
        <end position="124"/>
    </location>
</feature>
<dbReference type="InterPro" id="IPR057434">
    <property type="entry name" value="LMF1/2_N"/>
</dbReference>
<feature type="compositionally biased region" description="Polar residues" evidence="8">
    <location>
        <begin position="1"/>
        <end position="10"/>
    </location>
</feature>
<reference evidence="11" key="2">
    <citation type="submission" date="2025-08" db="UniProtKB">
        <authorList>
            <consortium name="Ensembl"/>
        </authorList>
    </citation>
    <scope>IDENTIFICATION</scope>
</reference>
<keyword evidence="6 7" id="KW-0472">Membrane</keyword>
<keyword evidence="5 7" id="KW-1133">Transmembrane helix</keyword>
<dbReference type="Ensembl" id="ENSTRUT00000062294.1">
    <property type="protein sequence ID" value="ENSTRUP00000070987.1"/>
    <property type="gene ID" value="ENSTRUG00000017166.3"/>
</dbReference>
<protein>
    <recommendedName>
        <fullName evidence="7">Lipase maturation factor</fullName>
    </recommendedName>
</protein>
<dbReference type="GO" id="GO:0005789">
    <property type="term" value="C:endoplasmic reticulum membrane"/>
    <property type="evidence" value="ECO:0007669"/>
    <property type="project" value="UniProtKB-SubCell"/>
</dbReference>
<name>A0A674NCV1_TAKRU</name>
<evidence type="ECO:0000313" key="12">
    <source>
        <dbReference type="Proteomes" id="UP000005226"/>
    </source>
</evidence>
<dbReference type="AlphaFoldDB" id="A0A674NCV1"/>
<keyword evidence="12" id="KW-1185">Reference proteome</keyword>
<dbReference type="Proteomes" id="UP000005226">
    <property type="component" value="Chromosome 1"/>
</dbReference>
<evidence type="ECO:0000313" key="11">
    <source>
        <dbReference type="Ensembl" id="ENSTRUP00000070987.1"/>
    </source>
</evidence>
<evidence type="ECO:0000256" key="5">
    <source>
        <dbReference type="ARBA" id="ARBA00022989"/>
    </source>
</evidence>
<evidence type="ECO:0000256" key="7">
    <source>
        <dbReference type="RuleBase" id="RU361229"/>
    </source>
</evidence>
<comment type="function">
    <text evidence="7">Involved in the maturation of specific proteins in the endoplasmic reticulum.</text>
</comment>
<feature type="transmembrane region" description="Helical" evidence="7">
    <location>
        <begin position="136"/>
        <end position="165"/>
    </location>
</feature>
<proteinExistence type="inferred from homology"/>
<evidence type="ECO:0000259" key="9">
    <source>
        <dbReference type="Pfam" id="PF06762"/>
    </source>
</evidence>
<reference evidence="11 12" key="1">
    <citation type="journal article" date="2011" name="Genome Biol. Evol.">
        <title>Integration of the genetic map and genome assembly of fugu facilitates insights into distinct features of genome evolution in teleosts and mammals.</title>
        <authorList>
            <person name="Kai W."/>
            <person name="Kikuchi K."/>
            <person name="Tohari S."/>
            <person name="Chew A.K."/>
            <person name="Tay A."/>
            <person name="Fujiwara A."/>
            <person name="Hosoya S."/>
            <person name="Suetake H."/>
            <person name="Naruse K."/>
            <person name="Brenner S."/>
            <person name="Suzuki Y."/>
            <person name="Venkatesh B."/>
        </authorList>
    </citation>
    <scope>NUCLEOTIDE SEQUENCE [LARGE SCALE GENOMIC DNA]</scope>
</reference>
<feature type="region of interest" description="Disordered" evidence="8">
    <location>
        <begin position="1"/>
        <end position="44"/>
    </location>
</feature>
<reference evidence="11" key="3">
    <citation type="submission" date="2025-09" db="UniProtKB">
        <authorList>
            <consortium name="Ensembl"/>
        </authorList>
    </citation>
    <scope>IDENTIFICATION</scope>
</reference>
<feature type="domain" description="Lipase maturation factor 1/2 C-terminal" evidence="10">
    <location>
        <begin position="386"/>
        <end position="529"/>
    </location>
</feature>
<evidence type="ECO:0000256" key="1">
    <source>
        <dbReference type="ARBA" id="ARBA00004477"/>
    </source>
</evidence>
<dbReference type="PANTHER" id="PTHR14463:SF10">
    <property type="entry name" value="LIPASE MATURATION FACTOR 1"/>
    <property type="match status" value="1"/>
</dbReference>
<dbReference type="GeneTree" id="ENSGT00530000063702"/>
<comment type="subcellular location">
    <subcellularLocation>
        <location evidence="1 7">Endoplasmic reticulum membrane</location>
        <topology evidence="1 7">Multi-pass membrane protein</topology>
    </subcellularLocation>
</comment>
<sequence length="555" mass="63446">MAVTCNSTDGTVRKRHVDSSKTEEKQGGISDGHGEKYSKNGDRKETSVQSLQTGTYWLTRIVLLRSVAFIYLVAFSVAYNQNKQLIGENGLMPSKSYLNSVKRYVGGKIGMAAFAYTPSILWLLDWSDMDANLDGIALVGMALSMFVLLTGMANMVIMVTLWVLYHSLVNVGQPVIFLSEVLAFSFYDKTCVMKCSKHILVCSVIFQGLIKIRGDKCWRELTCMDYHYETQPVPNPMSYYMHHSPWWFHRFETLSNHLIELVFPFFTFLGRRMCMFNGVMQILFQVVLIVSGNLSFLNWLTIVPSLACFDDASLGFLFGSRARKEVLEIQHEAAAGHTPKPTKGMLTRRVVNISLGILIGCLSFPVVMNLLSSKQVMNTSFDPLRIVNTYGAFGSITKERTEVIFQGTLSQDPKDPEAVWEEYQFRCKPGDVYRRPCLISPYHYRLDWLMWFAAFQTYEQSEWVIHIAGRLLANDSTLLSLLDQNPFQGREAPRWVRGEHFRYKFSQPGSASAAQGKWWLRKRIGAYFPPLNLEGLRGYFQSRNWPHPHTHPKRT</sequence>
<dbReference type="GO" id="GO:0051604">
    <property type="term" value="P:protein maturation"/>
    <property type="evidence" value="ECO:0007669"/>
    <property type="project" value="InterPro"/>
</dbReference>
<evidence type="ECO:0000256" key="4">
    <source>
        <dbReference type="ARBA" id="ARBA00022824"/>
    </source>
</evidence>
<comment type="similarity">
    <text evidence="2 7">Belongs to the lipase maturation factor family.</text>
</comment>
<dbReference type="PANTHER" id="PTHR14463">
    <property type="entry name" value="LIPASE MATURATION FACTOR"/>
    <property type="match status" value="1"/>
</dbReference>
<evidence type="ECO:0000256" key="6">
    <source>
        <dbReference type="ARBA" id="ARBA00023136"/>
    </source>
</evidence>
<evidence type="ECO:0000259" key="10">
    <source>
        <dbReference type="Pfam" id="PF25179"/>
    </source>
</evidence>
<keyword evidence="4 7" id="KW-0256">Endoplasmic reticulum</keyword>
<evidence type="ECO:0000256" key="3">
    <source>
        <dbReference type="ARBA" id="ARBA00022692"/>
    </source>
</evidence>
<dbReference type="InterPro" id="IPR009613">
    <property type="entry name" value="LMF"/>
</dbReference>
<evidence type="ECO:0000256" key="2">
    <source>
        <dbReference type="ARBA" id="ARBA00005512"/>
    </source>
</evidence>
<feature type="compositionally biased region" description="Basic and acidic residues" evidence="8">
    <location>
        <begin position="17"/>
        <end position="44"/>
    </location>
</feature>
<organism evidence="11 12">
    <name type="scientific">Takifugu rubripes</name>
    <name type="common">Japanese pufferfish</name>
    <name type="synonym">Fugu rubripes</name>
    <dbReference type="NCBI Taxonomy" id="31033"/>
    <lineage>
        <taxon>Eukaryota</taxon>
        <taxon>Metazoa</taxon>
        <taxon>Chordata</taxon>
        <taxon>Craniata</taxon>
        <taxon>Vertebrata</taxon>
        <taxon>Euteleostomi</taxon>
        <taxon>Actinopterygii</taxon>
        <taxon>Neopterygii</taxon>
        <taxon>Teleostei</taxon>
        <taxon>Neoteleostei</taxon>
        <taxon>Acanthomorphata</taxon>
        <taxon>Eupercaria</taxon>
        <taxon>Tetraodontiformes</taxon>
        <taxon>Tetradontoidea</taxon>
        <taxon>Tetraodontidae</taxon>
        <taxon>Takifugu</taxon>
    </lineage>
</organism>
<gene>
    <name evidence="11" type="primary">lmf1</name>
</gene>
<dbReference type="InterPro" id="IPR057433">
    <property type="entry name" value="LMF1/2_C"/>
</dbReference>
<feature type="domain" description="Lipase maturation factor 1/2 N-terminal" evidence="9">
    <location>
        <begin position="169"/>
        <end position="314"/>
    </location>
</feature>
<feature type="transmembrane region" description="Helical" evidence="7">
    <location>
        <begin position="350"/>
        <end position="371"/>
    </location>
</feature>